<dbReference type="RefSeq" id="WP_005825637.1">
    <property type="nucleotide sequence ID" value="NZ_ACQL01000133.1"/>
</dbReference>
<evidence type="ECO:0000313" key="2">
    <source>
        <dbReference type="Proteomes" id="UP000005532"/>
    </source>
</evidence>
<evidence type="ECO:0000313" key="1">
    <source>
        <dbReference type="EMBL" id="EER46251.1"/>
    </source>
</evidence>
<proteinExistence type="predicted"/>
<organism evidence="1 2">
    <name type="scientific">Actinobacillus minor NM305</name>
    <dbReference type="NCBI Taxonomy" id="637911"/>
    <lineage>
        <taxon>Bacteria</taxon>
        <taxon>Pseudomonadati</taxon>
        <taxon>Pseudomonadota</taxon>
        <taxon>Gammaproteobacteria</taxon>
        <taxon>Pasteurellales</taxon>
        <taxon>Pasteurellaceae</taxon>
        <taxon>Actinobacillus</taxon>
    </lineage>
</organism>
<dbReference type="eggNOG" id="ENOG5032X9E">
    <property type="taxonomic scope" value="Bacteria"/>
</dbReference>
<reference evidence="1 2" key="1">
    <citation type="journal article" date="2010" name="Vet. Microbiol.">
        <title>Production of haemolysins by strains of the Actinobacillus minor/porcitonsillarum complex.</title>
        <authorList>
            <person name="Arya G."/>
            <person name="Niven D.F."/>
        </authorList>
    </citation>
    <scope>NUCLEOTIDE SEQUENCE [LARGE SCALE GENOMIC DNA]</scope>
    <source>
        <strain evidence="1 2">NM305</strain>
    </source>
</reference>
<protein>
    <submittedName>
        <fullName evidence="1">Uncharacterized protein</fullName>
    </submittedName>
</protein>
<gene>
    <name evidence="1" type="ORF">AM305_02563</name>
</gene>
<comment type="caution">
    <text evidence="1">The sequence shown here is derived from an EMBL/GenBank/DDBJ whole genome shotgun (WGS) entry which is preliminary data.</text>
</comment>
<dbReference type="Proteomes" id="UP000005532">
    <property type="component" value="Unassembled WGS sequence"/>
</dbReference>
<accession>C5S4C7</accession>
<dbReference type="EMBL" id="ACQL01000133">
    <property type="protein sequence ID" value="EER46251.1"/>
    <property type="molecule type" value="Genomic_DNA"/>
</dbReference>
<name>C5S4C7_9PAST</name>
<dbReference type="OrthoDB" id="514079at2"/>
<sequence>MLKFKPFTLDQQIYNLSHLNAFYTEFVQVATKSQSEKRYRCLIEFGTHCFTKSPNVHKGETLANFDNSLHYVTDKEIRLFCPERYQLSLKLPEILRNLDKHKCYFTSANDKFLTISIQNQQGEMVDYEIYFSLKKSKTCDVHIFINSAYLRSLDYRPNKTMLRRKPVSLFVLLHNTITNKRIKRPV</sequence>
<dbReference type="AlphaFoldDB" id="C5S4C7"/>